<dbReference type="PRINTS" id="PR00237">
    <property type="entry name" value="GPCRRHODOPSN"/>
</dbReference>
<evidence type="ECO:0000256" key="1">
    <source>
        <dbReference type="ARBA" id="ARBA00004651"/>
    </source>
</evidence>
<dbReference type="PANTHER" id="PTHR46925:SF4">
    <property type="entry name" value="SUBSTANCE-P RECEPTOR"/>
    <property type="match status" value="1"/>
</dbReference>
<feature type="compositionally biased region" description="Polar residues" evidence="18">
    <location>
        <begin position="388"/>
        <end position="417"/>
    </location>
</feature>
<dbReference type="InParanoid" id="A0A6J2WSR4"/>
<evidence type="ECO:0000313" key="22">
    <source>
        <dbReference type="RefSeq" id="XP_030647295.1"/>
    </source>
</evidence>
<gene>
    <name evidence="22" type="primary">tacr1a</name>
</gene>
<dbReference type="Gene3D" id="1.20.1070.10">
    <property type="entry name" value="Rhodopsin 7-helix transmembrane proteins"/>
    <property type="match status" value="1"/>
</dbReference>
<keyword evidence="21" id="KW-1185">Reference proteome</keyword>
<evidence type="ECO:0000256" key="13">
    <source>
        <dbReference type="ARBA" id="ARBA00023288"/>
    </source>
</evidence>
<dbReference type="InterPro" id="IPR017452">
    <property type="entry name" value="GPCR_Rhodpsn_7TM"/>
</dbReference>
<feature type="transmembrane region" description="Helical" evidence="19">
    <location>
        <begin position="252"/>
        <end position="272"/>
    </location>
</feature>
<keyword evidence="10 17" id="KW-0675">Receptor</keyword>
<evidence type="ECO:0000256" key="4">
    <source>
        <dbReference type="ARBA" id="ARBA00022692"/>
    </source>
</evidence>
<feature type="transmembrane region" description="Helical" evidence="19">
    <location>
        <begin position="155"/>
        <end position="174"/>
    </location>
</feature>
<dbReference type="PRINTS" id="PR00244">
    <property type="entry name" value="NEUROKININR"/>
</dbReference>
<evidence type="ECO:0000256" key="11">
    <source>
        <dbReference type="ARBA" id="ARBA00023180"/>
    </source>
</evidence>
<dbReference type="Pfam" id="PF00001">
    <property type="entry name" value="7tm_1"/>
    <property type="match status" value="1"/>
</dbReference>
<dbReference type="GeneID" id="115827555"/>
<dbReference type="InterPro" id="IPR000276">
    <property type="entry name" value="GPCR_Rhodpsn"/>
</dbReference>
<evidence type="ECO:0000256" key="2">
    <source>
        <dbReference type="ARBA" id="ARBA00013755"/>
    </source>
</evidence>
<keyword evidence="7 19" id="KW-0472">Membrane</keyword>
<protein>
    <recommendedName>
        <fullName evidence="2">Substance-P receptor</fullName>
    </recommendedName>
    <alternativeName>
        <fullName evidence="14">NK-1 receptor</fullName>
    </alternativeName>
    <alternativeName>
        <fullName evidence="15">Tachykinin receptor 1</fullName>
    </alternativeName>
</protein>
<comment type="subcellular location">
    <subcellularLocation>
        <location evidence="1">Cell membrane</location>
        <topology evidence="1">Multi-pass membrane protein</topology>
    </subcellularLocation>
</comment>
<dbReference type="OrthoDB" id="5981855at2759"/>
<dbReference type="FunFam" id="1.20.1070.10:FF:000078">
    <property type="entry name" value="Neuromedin-K receptor"/>
    <property type="match status" value="1"/>
</dbReference>
<feature type="transmembrane region" description="Helical" evidence="19">
    <location>
        <begin position="201"/>
        <end position="231"/>
    </location>
</feature>
<evidence type="ECO:0000256" key="14">
    <source>
        <dbReference type="ARBA" id="ARBA00031678"/>
    </source>
</evidence>
<keyword evidence="13" id="KW-0449">Lipoprotein</keyword>
<keyword evidence="6 17" id="KW-0297">G-protein coupled receptor</keyword>
<feature type="transmembrane region" description="Helical" evidence="19">
    <location>
        <begin position="38"/>
        <end position="63"/>
    </location>
</feature>
<evidence type="ECO:0000259" key="20">
    <source>
        <dbReference type="PROSITE" id="PS50262"/>
    </source>
</evidence>
<feature type="domain" description="G-protein coupled receptors family 1 profile" evidence="20">
    <location>
        <begin position="55"/>
        <end position="311"/>
    </location>
</feature>
<name>A0A6J2WSR4_CHACN</name>
<evidence type="ECO:0000256" key="17">
    <source>
        <dbReference type="RuleBase" id="RU000688"/>
    </source>
</evidence>
<evidence type="ECO:0000256" key="6">
    <source>
        <dbReference type="ARBA" id="ARBA00023040"/>
    </source>
</evidence>
<dbReference type="PROSITE" id="PS50262">
    <property type="entry name" value="G_PROTEIN_RECEP_F1_2"/>
    <property type="match status" value="1"/>
</dbReference>
<feature type="transmembrane region" description="Helical" evidence="19">
    <location>
        <begin position="116"/>
        <end position="134"/>
    </location>
</feature>
<keyword evidence="12 17" id="KW-0807">Transducer</keyword>
<keyword evidence="4 17" id="KW-0812">Transmembrane</keyword>
<dbReference type="Proteomes" id="UP000504632">
    <property type="component" value="Chromosome 14"/>
</dbReference>
<feature type="disulfide bond" evidence="16">
    <location>
        <begin position="111"/>
        <end position="186"/>
    </location>
</feature>
<feature type="transmembrane region" description="Helical" evidence="19">
    <location>
        <begin position="75"/>
        <end position="96"/>
    </location>
</feature>
<keyword evidence="9 16" id="KW-1015">Disulfide bond</keyword>
<evidence type="ECO:0000256" key="9">
    <source>
        <dbReference type="ARBA" id="ARBA00023157"/>
    </source>
</evidence>
<dbReference type="PRINTS" id="PR01024">
    <property type="entry name" value="NEUROKININ1R"/>
</dbReference>
<dbReference type="CTD" id="100003539"/>
<evidence type="ECO:0000256" key="16">
    <source>
        <dbReference type="PIRSR" id="PIRSR601681-50"/>
    </source>
</evidence>
<dbReference type="InterPro" id="IPR000046">
    <property type="entry name" value="NK1_rcpt"/>
</dbReference>
<dbReference type="FunCoup" id="A0A6J2WSR4">
    <property type="interactions" value="412"/>
</dbReference>
<evidence type="ECO:0000256" key="15">
    <source>
        <dbReference type="ARBA" id="ARBA00031714"/>
    </source>
</evidence>
<dbReference type="GO" id="GO:0097225">
    <property type="term" value="C:sperm midpiece"/>
    <property type="evidence" value="ECO:0007669"/>
    <property type="project" value="TreeGrafter"/>
</dbReference>
<keyword evidence="11" id="KW-0325">Glycoprotein</keyword>
<accession>A0A6J2WSR4</accession>
<dbReference type="RefSeq" id="XP_030647295.1">
    <property type="nucleotide sequence ID" value="XM_030791435.1"/>
</dbReference>
<evidence type="ECO:0000256" key="8">
    <source>
        <dbReference type="ARBA" id="ARBA00023139"/>
    </source>
</evidence>
<dbReference type="PROSITE" id="PS00237">
    <property type="entry name" value="G_PROTEIN_RECEP_F1_1"/>
    <property type="match status" value="1"/>
</dbReference>
<keyword evidence="3" id="KW-1003">Cell membrane</keyword>
<keyword evidence="8" id="KW-0564">Palmitate</keyword>
<dbReference type="GO" id="GO:0016496">
    <property type="term" value="F:substance P receptor activity"/>
    <property type="evidence" value="ECO:0007669"/>
    <property type="project" value="TreeGrafter"/>
</dbReference>
<evidence type="ECO:0000256" key="12">
    <source>
        <dbReference type="ARBA" id="ARBA00023224"/>
    </source>
</evidence>
<dbReference type="GO" id="GO:0005886">
    <property type="term" value="C:plasma membrane"/>
    <property type="evidence" value="ECO:0007669"/>
    <property type="project" value="UniProtKB-SubCell"/>
</dbReference>
<dbReference type="InterPro" id="IPR001681">
    <property type="entry name" value="Neurokn_rcpt"/>
</dbReference>
<proteinExistence type="inferred from homology"/>
<dbReference type="AlphaFoldDB" id="A0A6J2WSR4"/>
<dbReference type="PANTHER" id="PTHR46925">
    <property type="entry name" value="G-PROTEIN COUPLED RECEPTOR TKR-1-RELATED"/>
    <property type="match status" value="1"/>
</dbReference>
<evidence type="ECO:0000256" key="10">
    <source>
        <dbReference type="ARBA" id="ARBA00023170"/>
    </source>
</evidence>
<dbReference type="SUPFAM" id="SSF81321">
    <property type="entry name" value="Family A G protein-coupled receptor-like"/>
    <property type="match status" value="1"/>
</dbReference>
<organism evidence="21 22">
    <name type="scientific">Chanos chanos</name>
    <name type="common">Milkfish</name>
    <name type="synonym">Mugil chanos</name>
    <dbReference type="NCBI Taxonomy" id="29144"/>
    <lineage>
        <taxon>Eukaryota</taxon>
        <taxon>Metazoa</taxon>
        <taxon>Chordata</taxon>
        <taxon>Craniata</taxon>
        <taxon>Vertebrata</taxon>
        <taxon>Euteleostomi</taxon>
        <taxon>Actinopterygii</taxon>
        <taxon>Neopterygii</taxon>
        <taxon>Teleostei</taxon>
        <taxon>Ostariophysi</taxon>
        <taxon>Gonorynchiformes</taxon>
        <taxon>Chanidae</taxon>
        <taxon>Chanos</taxon>
    </lineage>
</organism>
<dbReference type="SMART" id="SM01381">
    <property type="entry name" value="7TM_GPCR_Srsx"/>
    <property type="match status" value="1"/>
</dbReference>
<reference evidence="22" key="1">
    <citation type="submission" date="2025-08" db="UniProtKB">
        <authorList>
            <consortium name="RefSeq"/>
        </authorList>
    </citation>
    <scope>IDENTIFICATION</scope>
</reference>
<comment type="similarity">
    <text evidence="17">Belongs to the G-protein coupled receptor 1 family.</text>
</comment>
<evidence type="ECO:0000256" key="18">
    <source>
        <dbReference type="SAM" id="MobiDB-lite"/>
    </source>
</evidence>
<evidence type="ECO:0000256" key="3">
    <source>
        <dbReference type="ARBA" id="ARBA00022475"/>
    </source>
</evidence>
<feature type="region of interest" description="Disordered" evidence="18">
    <location>
        <begin position="374"/>
        <end position="417"/>
    </location>
</feature>
<evidence type="ECO:0000313" key="21">
    <source>
        <dbReference type="Proteomes" id="UP000504632"/>
    </source>
</evidence>
<keyword evidence="5 19" id="KW-1133">Transmembrane helix</keyword>
<sequence>MDPLFITTDYPSNWTNESFETNNTEIYWNQFVQPAWRIVLWAIAYCSIVVVSVVGNVVVIWIIMAHKRMRTVTNYFLVNLAFAEASMSAFNTVINFAYAVHNEWYFGLVYCRFHNFFPIAAVFASIYSMTAIALDRYVAIIHPLQQRMSATETKVVIGVIWVLALLLAFPQYYYSNTDELPGRVVCYIDWPEYTIWNFKNMYYVCVAVLIYFLPLLVMGCAYLVVGLTLWASEIPGDSSDRYQEQLAAKRKVVKMMMVVVCTFAVCWLPYHVYFLLYQFHSHLFERAFIQQVYLAIMWLAMSSTMYNPIIYCCLNDRFRAGFKQAFRWCPCVVPSSYEGLELKSTRYLQTQTSIYKASRIETTVSTVTQHCEEVPGVGPSGTRRPSLDLTSNGSSSRSISKTVSETSSFYSSNNLAD</sequence>
<feature type="transmembrane region" description="Helical" evidence="19">
    <location>
        <begin position="292"/>
        <end position="314"/>
    </location>
</feature>
<evidence type="ECO:0000256" key="7">
    <source>
        <dbReference type="ARBA" id="ARBA00023136"/>
    </source>
</evidence>
<evidence type="ECO:0000256" key="19">
    <source>
        <dbReference type="SAM" id="Phobius"/>
    </source>
</evidence>
<dbReference type="GO" id="GO:1902093">
    <property type="term" value="P:positive regulation of flagellated sperm motility"/>
    <property type="evidence" value="ECO:0007669"/>
    <property type="project" value="TreeGrafter"/>
</dbReference>
<evidence type="ECO:0000256" key="5">
    <source>
        <dbReference type="ARBA" id="ARBA00022989"/>
    </source>
</evidence>